<keyword evidence="10 13" id="KW-1133">Transmembrane helix</keyword>
<keyword evidence="6" id="KW-1003">Cell membrane</keyword>
<dbReference type="OrthoDB" id="9798629at2"/>
<dbReference type="AlphaFoldDB" id="A0A1V3N8C4"/>
<evidence type="ECO:0000313" key="14">
    <source>
        <dbReference type="EMBL" id="OOG21233.1"/>
    </source>
</evidence>
<dbReference type="RefSeq" id="WP_077280235.1">
    <property type="nucleotide sequence ID" value="NZ_MVBK01000133.1"/>
</dbReference>
<dbReference type="Pfam" id="PF02472">
    <property type="entry name" value="ExbD"/>
    <property type="match status" value="1"/>
</dbReference>
<dbReference type="STRING" id="108003.B1C78_16465"/>
<dbReference type="GO" id="GO:0015031">
    <property type="term" value="P:protein transport"/>
    <property type="evidence" value="ECO:0007669"/>
    <property type="project" value="UniProtKB-KW"/>
</dbReference>
<dbReference type="PANTHER" id="PTHR30558:SF12">
    <property type="entry name" value="BIOPOLYMER TRANSPORT PROTEIN EXBD"/>
    <property type="match status" value="1"/>
</dbReference>
<dbReference type="Gene3D" id="3.30.420.270">
    <property type="match status" value="1"/>
</dbReference>
<evidence type="ECO:0000256" key="3">
    <source>
        <dbReference type="ARBA" id="ARBA00005811"/>
    </source>
</evidence>
<evidence type="ECO:0000313" key="15">
    <source>
        <dbReference type="Proteomes" id="UP000189462"/>
    </source>
</evidence>
<keyword evidence="8 12" id="KW-0812">Transmembrane</keyword>
<evidence type="ECO:0000256" key="9">
    <source>
        <dbReference type="ARBA" id="ARBA00022927"/>
    </source>
</evidence>
<accession>A0A1V3N8C4</accession>
<evidence type="ECO:0000256" key="2">
    <source>
        <dbReference type="ARBA" id="ARBA00004249"/>
    </source>
</evidence>
<reference evidence="14 15" key="1">
    <citation type="submission" date="2017-02" db="EMBL/GenBank/DDBJ databases">
        <title>Genomic diversity within the haloalkaliphilic genus Thioalkalivibrio.</title>
        <authorList>
            <person name="Ahn A.-C."/>
            <person name="Meier-Kolthoff J."/>
            <person name="Overmars L."/>
            <person name="Richter M."/>
            <person name="Woyke T."/>
            <person name="Sorokin D.Y."/>
            <person name="Muyzer G."/>
        </authorList>
    </citation>
    <scope>NUCLEOTIDE SEQUENCE [LARGE SCALE GENOMIC DNA]</scope>
    <source>
        <strain evidence="14 15">ALJD</strain>
    </source>
</reference>
<dbReference type="PANTHER" id="PTHR30558">
    <property type="entry name" value="EXBD MEMBRANE COMPONENT OF PMF-DRIVEN MACROMOLECULE IMPORT SYSTEM"/>
    <property type="match status" value="1"/>
</dbReference>
<evidence type="ECO:0000256" key="12">
    <source>
        <dbReference type="RuleBase" id="RU003879"/>
    </source>
</evidence>
<evidence type="ECO:0000256" key="13">
    <source>
        <dbReference type="SAM" id="Phobius"/>
    </source>
</evidence>
<organism evidence="14 15">
    <name type="scientific">Thioalkalivibrio denitrificans</name>
    <dbReference type="NCBI Taxonomy" id="108003"/>
    <lineage>
        <taxon>Bacteria</taxon>
        <taxon>Pseudomonadati</taxon>
        <taxon>Pseudomonadota</taxon>
        <taxon>Gammaproteobacteria</taxon>
        <taxon>Chromatiales</taxon>
        <taxon>Ectothiorhodospiraceae</taxon>
        <taxon>Thioalkalivibrio</taxon>
    </lineage>
</organism>
<evidence type="ECO:0000256" key="1">
    <source>
        <dbReference type="ARBA" id="ARBA00003540"/>
    </source>
</evidence>
<comment type="subcellular location">
    <subcellularLocation>
        <location evidence="2">Cell inner membrane</location>
        <topology evidence="2">Single-pass type II membrane protein</topology>
    </subcellularLocation>
    <subcellularLocation>
        <location evidence="12">Cell membrane</location>
        <topology evidence="12">Single-pass type II membrane protein</topology>
    </subcellularLocation>
</comment>
<comment type="subunit">
    <text evidence="4">The accessory proteins ExbB and ExbD seem to form a complex with TonB.</text>
</comment>
<comment type="caution">
    <text evidence="14">The sequence shown here is derived from an EMBL/GenBank/DDBJ whole genome shotgun (WGS) entry which is preliminary data.</text>
</comment>
<keyword evidence="5 12" id="KW-0813">Transport</keyword>
<sequence length="138" mass="14887">MAFGGFSRDTGGDMAEINVIPLVDVMLVLLVIFIITAPVITHAVKVDLPRASHEANHLAPETVTLSIDSEGALHWDNDPLTPGQLEARLAEGVAENPDLELHLRADQATAYERVAWVLTRARSAGVVRIGFITQPEGD</sequence>
<evidence type="ECO:0000256" key="5">
    <source>
        <dbReference type="ARBA" id="ARBA00022448"/>
    </source>
</evidence>
<gene>
    <name evidence="14" type="ORF">B1C78_16465</name>
</gene>
<dbReference type="Proteomes" id="UP000189462">
    <property type="component" value="Unassembled WGS sequence"/>
</dbReference>
<evidence type="ECO:0000256" key="7">
    <source>
        <dbReference type="ARBA" id="ARBA00022519"/>
    </source>
</evidence>
<keyword evidence="11 13" id="KW-0472">Membrane</keyword>
<evidence type="ECO:0000256" key="4">
    <source>
        <dbReference type="ARBA" id="ARBA00011471"/>
    </source>
</evidence>
<dbReference type="EMBL" id="MVBK01000133">
    <property type="protein sequence ID" value="OOG21233.1"/>
    <property type="molecule type" value="Genomic_DNA"/>
</dbReference>
<keyword evidence="15" id="KW-1185">Reference proteome</keyword>
<keyword evidence="9 12" id="KW-0653">Protein transport</keyword>
<feature type="transmembrane region" description="Helical" evidence="13">
    <location>
        <begin position="20"/>
        <end position="40"/>
    </location>
</feature>
<dbReference type="InterPro" id="IPR003400">
    <property type="entry name" value="ExbD"/>
</dbReference>
<evidence type="ECO:0000256" key="6">
    <source>
        <dbReference type="ARBA" id="ARBA00022475"/>
    </source>
</evidence>
<dbReference type="GO" id="GO:0022857">
    <property type="term" value="F:transmembrane transporter activity"/>
    <property type="evidence" value="ECO:0007669"/>
    <property type="project" value="InterPro"/>
</dbReference>
<dbReference type="GO" id="GO:0005886">
    <property type="term" value="C:plasma membrane"/>
    <property type="evidence" value="ECO:0007669"/>
    <property type="project" value="UniProtKB-SubCell"/>
</dbReference>
<evidence type="ECO:0000256" key="8">
    <source>
        <dbReference type="ARBA" id="ARBA00022692"/>
    </source>
</evidence>
<proteinExistence type="inferred from homology"/>
<name>A0A1V3N8C4_9GAMM</name>
<keyword evidence="7" id="KW-0997">Cell inner membrane</keyword>
<evidence type="ECO:0000256" key="11">
    <source>
        <dbReference type="ARBA" id="ARBA00023136"/>
    </source>
</evidence>
<comment type="similarity">
    <text evidence="3 12">Belongs to the ExbD/TolR family.</text>
</comment>
<evidence type="ECO:0000256" key="10">
    <source>
        <dbReference type="ARBA" id="ARBA00022989"/>
    </source>
</evidence>
<comment type="function">
    <text evidence="1">Involved in the TonB-dependent energy-dependent transport of various receptor-bound substrates.</text>
</comment>
<protein>
    <submittedName>
        <fullName evidence="14">Biopolymer transporter ExbD</fullName>
    </submittedName>
</protein>